<dbReference type="SUPFAM" id="SSF50129">
    <property type="entry name" value="GroES-like"/>
    <property type="match status" value="1"/>
</dbReference>
<sequence>MTLDFRTDSVQCYHGHGVLLNTVLMNEHSNCNLKFATLDIDDTSAKKTPTIAKSVIELWTTVATAASRATCETDFILKDGLIYISRVVPDMELNEEFTLDTGEGRTEQDFPTSGNVQLSLETPGLLDTMHFRERPTCDIALEADEVELEVKAVGLNMKGYVIAMGNFESVKSSNESTGIVSRVGDNVTHPQPGDKVICLERGYYNTFLRSPAQKCLKLDDDADLVEMATIGIAHGTALYALNYLACLEAKETVLIQAATGGDGVDVVLSTISGPGFHESLNYLAPFGRLIDVGRGNVLDKGNMGLHIFDRSISFFFFDLNFVLEEKPTIAARLLSDAMKLLRQGKIKPIRLDSTFHITEMEKALRYFGQG</sequence>
<keyword evidence="2" id="KW-0511">Multifunctional enzyme</keyword>
<evidence type="ECO:0000313" key="4">
    <source>
        <dbReference type="EMBL" id="KAE8351833.1"/>
    </source>
</evidence>
<evidence type="ECO:0000256" key="2">
    <source>
        <dbReference type="ARBA" id="ARBA00023268"/>
    </source>
</evidence>
<dbReference type="OrthoDB" id="329835at2759"/>
<dbReference type="InterPro" id="IPR020843">
    <property type="entry name" value="ER"/>
</dbReference>
<proteinExistence type="predicted"/>
<accession>A0A5N6Z404</accession>
<keyword evidence="1" id="KW-0808">Transferase</keyword>
<dbReference type="InterPro" id="IPR011032">
    <property type="entry name" value="GroES-like_sf"/>
</dbReference>
<dbReference type="PANTHER" id="PTHR45681:SF6">
    <property type="entry name" value="POLYKETIDE SYNTHASE 37"/>
    <property type="match status" value="1"/>
</dbReference>
<dbReference type="EMBL" id="ML739153">
    <property type="protein sequence ID" value="KAE8351833.1"/>
    <property type="molecule type" value="Genomic_DNA"/>
</dbReference>
<dbReference type="SMART" id="SM00829">
    <property type="entry name" value="PKS_ER"/>
    <property type="match status" value="1"/>
</dbReference>
<organism evidence="4 5">
    <name type="scientific">Aspergillus coremiiformis</name>
    <dbReference type="NCBI Taxonomy" id="138285"/>
    <lineage>
        <taxon>Eukaryota</taxon>
        <taxon>Fungi</taxon>
        <taxon>Dikarya</taxon>
        <taxon>Ascomycota</taxon>
        <taxon>Pezizomycotina</taxon>
        <taxon>Eurotiomycetes</taxon>
        <taxon>Eurotiomycetidae</taxon>
        <taxon>Eurotiales</taxon>
        <taxon>Aspergillaceae</taxon>
        <taxon>Aspergillus</taxon>
        <taxon>Aspergillus subgen. Circumdati</taxon>
    </lineage>
</organism>
<name>A0A5N6Z404_9EURO</name>
<keyword evidence="5" id="KW-1185">Reference proteome</keyword>
<dbReference type="InterPro" id="IPR036291">
    <property type="entry name" value="NAD(P)-bd_dom_sf"/>
</dbReference>
<reference evidence="5" key="1">
    <citation type="submission" date="2019-04" db="EMBL/GenBank/DDBJ databases">
        <title>Friends and foes A comparative genomics studyof 23 Aspergillus species from section Flavi.</title>
        <authorList>
            <consortium name="DOE Joint Genome Institute"/>
            <person name="Kjaerbolling I."/>
            <person name="Vesth T."/>
            <person name="Frisvad J.C."/>
            <person name="Nybo J.L."/>
            <person name="Theobald S."/>
            <person name="Kildgaard S."/>
            <person name="Isbrandt T."/>
            <person name="Kuo A."/>
            <person name="Sato A."/>
            <person name="Lyhne E.K."/>
            <person name="Kogle M.E."/>
            <person name="Wiebenga A."/>
            <person name="Kun R.S."/>
            <person name="Lubbers R.J."/>
            <person name="Makela M.R."/>
            <person name="Barry K."/>
            <person name="Chovatia M."/>
            <person name="Clum A."/>
            <person name="Daum C."/>
            <person name="Haridas S."/>
            <person name="He G."/>
            <person name="LaButti K."/>
            <person name="Lipzen A."/>
            <person name="Mondo S."/>
            <person name="Riley R."/>
            <person name="Salamov A."/>
            <person name="Simmons B.A."/>
            <person name="Magnuson J.K."/>
            <person name="Henrissat B."/>
            <person name="Mortensen U.H."/>
            <person name="Larsen T.O."/>
            <person name="Devries R.P."/>
            <person name="Grigoriev I.V."/>
            <person name="Machida M."/>
            <person name="Baker S.E."/>
            <person name="Andersen M.R."/>
        </authorList>
    </citation>
    <scope>NUCLEOTIDE SEQUENCE [LARGE SCALE GENOMIC DNA]</scope>
    <source>
        <strain evidence="5">CBS 553.77</strain>
    </source>
</reference>
<dbReference type="GO" id="GO:0016740">
    <property type="term" value="F:transferase activity"/>
    <property type="evidence" value="ECO:0007669"/>
    <property type="project" value="UniProtKB-KW"/>
</dbReference>
<dbReference type="Proteomes" id="UP000327118">
    <property type="component" value="Unassembled WGS sequence"/>
</dbReference>
<dbReference type="Pfam" id="PF13602">
    <property type="entry name" value="ADH_zinc_N_2"/>
    <property type="match status" value="1"/>
</dbReference>
<evidence type="ECO:0000259" key="3">
    <source>
        <dbReference type="SMART" id="SM00829"/>
    </source>
</evidence>
<dbReference type="InterPro" id="IPR050444">
    <property type="entry name" value="Polyketide_Synthase"/>
</dbReference>
<dbReference type="GO" id="GO:0016491">
    <property type="term" value="F:oxidoreductase activity"/>
    <property type="evidence" value="ECO:0007669"/>
    <property type="project" value="InterPro"/>
</dbReference>
<dbReference type="Pfam" id="PF08240">
    <property type="entry name" value="ADH_N"/>
    <property type="match status" value="1"/>
</dbReference>
<dbReference type="PANTHER" id="PTHR45681">
    <property type="entry name" value="POLYKETIDE SYNTHASE 44-RELATED"/>
    <property type="match status" value="1"/>
</dbReference>
<gene>
    <name evidence="4" type="ORF">BDV28DRAFT_149625</name>
</gene>
<dbReference type="AlphaFoldDB" id="A0A5N6Z404"/>
<dbReference type="SUPFAM" id="SSF51735">
    <property type="entry name" value="NAD(P)-binding Rossmann-fold domains"/>
    <property type="match status" value="1"/>
</dbReference>
<dbReference type="Gene3D" id="3.90.180.10">
    <property type="entry name" value="Medium-chain alcohol dehydrogenases, catalytic domain"/>
    <property type="match status" value="2"/>
</dbReference>
<feature type="domain" description="Enoyl reductase (ER)" evidence="3">
    <location>
        <begin position="124"/>
        <end position="370"/>
    </location>
</feature>
<evidence type="ECO:0000313" key="5">
    <source>
        <dbReference type="Proteomes" id="UP000327118"/>
    </source>
</evidence>
<dbReference type="CDD" id="cd05195">
    <property type="entry name" value="enoyl_red"/>
    <property type="match status" value="1"/>
</dbReference>
<protein>
    <recommendedName>
        <fullName evidence="3">Enoyl reductase (ER) domain-containing protein</fullName>
    </recommendedName>
</protein>
<dbReference type="InterPro" id="IPR013154">
    <property type="entry name" value="ADH-like_N"/>
</dbReference>
<evidence type="ECO:0000256" key="1">
    <source>
        <dbReference type="ARBA" id="ARBA00022679"/>
    </source>
</evidence>